<feature type="domain" description="SPOR" evidence="4">
    <location>
        <begin position="290"/>
        <end position="365"/>
    </location>
</feature>
<dbReference type="InterPro" id="IPR011930">
    <property type="entry name" value="FtsN"/>
</dbReference>
<dbReference type="AlphaFoldDB" id="A0A2Y9TZR8"/>
<feature type="region of interest" description="Disordered" evidence="3">
    <location>
        <begin position="91"/>
        <end position="112"/>
    </location>
</feature>
<dbReference type="Gene3D" id="3.30.70.1070">
    <property type="entry name" value="Sporulation related repeat"/>
    <property type="match status" value="1"/>
</dbReference>
<dbReference type="Pfam" id="PF05036">
    <property type="entry name" value="SPOR"/>
    <property type="match status" value="1"/>
</dbReference>
<dbReference type="InterPro" id="IPR036680">
    <property type="entry name" value="SPOR-like_sf"/>
</dbReference>
<keyword evidence="1" id="KW-0812">Transmembrane</keyword>
<evidence type="ECO:0000256" key="2">
    <source>
        <dbReference type="NCBIfam" id="TIGR02223"/>
    </source>
</evidence>
<dbReference type="GO" id="GO:0000917">
    <property type="term" value="P:division septum assembly"/>
    <property type="evidence" value="ECO:0007669"/>
    <property type="project" value="UniProtKB-KW"/>
</dbReference>
<dbReference type="GO" id="GO:0032153">
    <property type="term" value="C:cell division site"/>
    <property type="evidence" value="ECO:0007669"/>
    <property type="project" value="UniProtKB-UniRule"/>
</dbReference>
<dbReference type="HAMAP" id="MF_02039">
    <property type="entry name" value="FtsN_entero"/>
    <property type="match status" value="1"/>
</dbReference>
<feature type="disulfide bond" evidence="1">
    <location>
        <begin position="300"/>
        <end position="360"/>
    </location>
</feature>
<dbReference type="Proteomes" id="UP000244908">
    <property type="component" value="Chromosome"/>
</dbReference>
<dbReference type="SUPFAM" id="SSF110997">
    <property type="entry name" value="Sporulation related repeat"/>
    <property type="match status" value="1"/>
</dbReference>
<dbReference type="GO" id="GO:0043093">
    <property type="term" value="P:FtsZ-dependent cytokinesis"/>
    <property type="evidence" value="ECO:0007669"/>
    <property type="project" value="UniProtKB-UniRule"/>
</dbReference>
<keyword evidence="1" id="KW-0717">Septation</keyword>
<dbReference type="GO" id="GO:0042834">
    <property type="term" value="F:peptidoglycan binding"/>
    <property type="evidence" value="ECO:0007669"/>
    <property type="project" value="InterPro"/>
</dbReference>
<feature type="transmembrane region" description="Helical" evidence="1">
    <location>
        <begin position="33"/>
        <end position="52"/>
    </location>
</feature>
<dbReference type="OrthoDB" id="8558195at2"/>
<gene>
    <name evidence="1 5" type="primary">ftsN</name>
    <name evidence="5" type="ORF">HYN51_10950</name>
</gene>
<comment type="subcellular location">
    <subcellularLocation>
        <location evidence="1">Cell inner membrane</location>
        <topology evidence="1">Single-pass type II membrane protein</topology>
    </subcellularLocation>
    <text evidence="1">Localizes to the septum. Localizes to the midcell via interaction with the early cell division protein FtsA and via the periplasmic SPOR domain.</text>
</comment>
<protein>
    <recommendedName>
        <fullName evidence="1 2">Cell division protein FtsN</fullName>
    </recommendedName>
</protein>
<dbReference type="PROSITE" id="PS51724">
    <property type="entry name" value="SPOR"/>
    <property type="match status" value="1"/>
</dbReference>
<dbReference type="GO" id="GO:0005886">
    <property type="term" value="C:plasma membrane"/>
    <property type="evidence" value="ECO:0007669"/>
    <property type="project" value="UniProtKB-SubCell"/>
</dbReference>
<feature type="region of interest" description="Disordered" evidence="3">
    <location>
        <begin position="59"/>
        <end position="79"/>
    </location>
</feature>
<comment type="function">
    <text evidence="1">Essential cell division protein that activates septal peptidoglycan synthesis and constriction of the cell. Acts on both sides of the membrane, via interaction with FtsA in the cytoplasm and interaction with the FtsQBL complex in the periplasm. These interactions may induce a conformational switch in both FtsA and FtsQBL, leading to septal peptidoglycan synthesis by FtsI and associated synthases.</text>
</comment>
<comment type="similarity">
    <text evidence="1">Belongs to the FtsN family.</text>
</comment>
<feature type="compositionally biased region" description="Low complexity" evidence="3">
    <location>
        <begin position="283"/>
        <end position="292"/>
    </location>
</feature>
<keyword evidence="1 5" id="KW-0132">Cell division</keyword>
<accession>A0A2Y9TZR8</accession>
<reference evidence="5 6" key="1">
    <citation type="journal article" date="2019" name="Int. J. Syst. Evol. Microbiol.">
        <title>Limnobaculum parvum gen. nov., sp. nov., isolated from a freshwater lake.</title>
        <authorList>
            <person name="Baek C."/>
            <person name="Shin S.K."/>
            <person name="Yi H."/>
        </authorList>
    </citation>
    <scope>NUCLEOTIDE SEQUENCE [LARGE SCALE GENOMIC DNA]</scope>
    <source>
        <strain evidence="5 6">HYN0051</strain>
    </source>
</reference>
<evidence type="ECO:0000259" key="4">
    <source>
        <dbReference type="PROSITE" id="PS51724"/>
    </source>
</evidence>
<organism evidence="5 6">
    <name type="scientific">Limnobaculum parvum</name>
    <dbReference type="NCBI Taxonomy" id="2172103"/>
    <lineage>
        <taxon>Bacteria</taxon>
        <taxon>Pseudomonadati</taxon>
        <taxon>Pseudomonadota</taxon>
        <taxon>Gammaproteobacteria</taxon>
        <taxon>Enterobacterales</taxon>
        <taxon>Budviciaceae</taxon>
        <taxon>Limnobaculum</taxon>
    </lineage>
</organism>
<keyword evidence="1" id="KW-0472">Membrane</keyword>
<feature type="compositionally biased region" description="Low complexity" evidence="3">
    <location>
        <begin position="243"/>
        <end position="276"/>
    </location>
</feature>
<keyword evidence="1" id="KW-0997">Cell inner membrane</keyword>
<feature type="compositionally biased region" description="Pro residues" evidence="3">
    <location>
        <begin position="67"/>
        <end position="76"/>
    </location>
</feature>
<keyword evidence="1" id="KW-0131">Cell cycle</keyword>
<evidence type="ECO:0000256" key="3">
    <source>
        <dbReference type="SAM" id="MobiDB-lite"/>
    </source>
</evidence>
<evidence type="ECO:0000313" key="5">
    <source>
        <dbReference type="EMBL" id="AWH89030.1"/>
    </source>
</evidence>
<dbReference type="NCBIfam" id="TIGR02223">
    <property type="entry name" value="ftsN"/>
    <property type="match status" value="1"/>
</dbReference>
<proteinExistence type="inferred from homology"/>
<feature type="compositionally biased region" description="Basic residues" evidence="3">
    <location>
        <begin position="12"/>
        <end position="24"/>
    </location>
</feature>
<keyword evidence="1" id="KW-1015">Disulfide bond</keyword>
<dbReference type="PANTHER" id="PTHR38687:SF2">
    <property type="entry name" value="CELL DIVISION PROTEIN FTSN"/>
    <property type="match status" value="1"/>
</dbReference>
<evidence type="ECO:0000313" key="6">
    <source>
        <dbReference type="Proteomes" id="UP000244908"/>
    </source>
</evidence>
<keyword evidence="6" id="KW-1185">Reference proteome</keyword>
<feature type="compositionally biased region" description="Low complexity" evidence="3">
    <location>
        <begin position="163"/>
        <end position="175"/>
    </location>
</feature>
<name>A0A2Y9TZR8_9GAMM</name>
<feature type="region of interest" description="Disordered" evidence="3">
    <location>
        <begin position="1"/>
        <end position="28"/>
    </location>
</feature>
<feature type="compositionally biased region" description="Polar residues" evidence="3">
    <location>
        <begin position="232"/>
        <end position="242"/>
    </location>
</feature>
<feature type="compositionally biased region" description="Low complexity" evidence="3">
    <location>
        <begin position="183"/>
        <end position="231"/>
    </location>
</feature>
<dbReference type="KEGG" id="lpv:HYN51_10950"/>
<sequence length="367" mass="38778">MAQRDYVSRSRSGTRSKKNSRTKKSSSGGTSKLMIVLALAVLVVFGGGLYYITQHKPETASAAGTPPVKPGNGLPPKPEERWSYIKELENRQVTNSPNSTGQPKTSSPAPLTTEQRRVLDQIQADMQKPPVQLSGVDASGRLSTARDGGAKPALNNTAATNIQPQVQPQTQTPPKKTTPPAPTQAQDQAQTPPKKTAPPASAQAQDQAQTPPKKTAPPASAQAQDQAQTPSKKTTPPASAQDQAQTPPKKTTPPASAQDQAQTPPKKTAPPASTQPQEPTPKTTSQTAAQAQNQRWIIQCGSFKALDQAESVKVNLAFSGIESRISTSGGWNRVILGPYNNREAADKTLQRLKSSGVSNCIPVASGK</sequence>
<dbReference type="InterPro" id="IPR007730">
    <property type="entry name" value="SPOR-like_dom"/>
</dbReference>
<evidence type="ECO:0000256" key="1">
    <source>
        <dbReference type="HAMAP-Rule" id="MF_02039"/>
    </source>
</evidence>
<dbReference type="PANTHER" id="PTHR38687">
    <property type="entry name" value="CELL DIVISION PROTEIN DEDD-RELATED"/>
    <property type="match status" value="1"/>
</dbReference>
<keyword evidence="1" id="KW-1133">Transmembrane helix</keyword>
<feature type="region of interest" description="Disordered" evidence="3">
    <location>
        <begin position="126"/>
        <end position="292"/>
    </location>
</feature>
<comment type="subunit">
    <text evidence="1">Interacts with FtsA via its N-terminal cytoplasmic domain.</text>
</comment>
<keyword evidence="1" id="KW-1003">Cell membrane</keyword>
<dbReference type="InterPro" id="IPR052521">
    <property type="entry name" value="Cell_div_SPOR-domain"/>
</dbReference>
<dbReference type="EMBL" id="CP029185">
    <property type="protein sequence ID" value="AWH89030.1"/>
    <property type="molecule type" value="Genomic_DNA"/>
</dbReference>